<accession>I3W1M2</accession>
<proteinExistence type="predicted"/>
<feature type="transmembrane region" description="Helical" evidence="1">
    <location>
        <begin position="65"/>
        <end position="86"/>
    </location>
</feature>
<geneLocation type="plasmid" evidence="2">
    <name>pJ349-116</name>
</geneLocation>
<keyword evidence="1" id="KW-0812">Transmembrane</keyword>
<reference evidence="2" key="1">
    <citation type="submission" date="2012-01" db="EMBL/GenBank/DDBJ databases">
        <authorList>
            <person name="Summers A.O."/>
            <person name="Wireman J."/>
            <person name="Sale K."/>
        </authorList>
    </citation>
    <scope>NUCLEOTIDE SEQUENCE</scope>
    <source>
        <strain evidence="2">J3-49</strain>
        <plasmid evidence="2">pJ349-116</plasmid>
    </source>
</reference>
<name>I3W1M2_9MICC</name>
<protein>
    <submittedName>
        <fullName evidence="2">Uncharacterized protein</fullName>
    </submittedName>
</protein>
<dbReference type="AlphaFoldDB" id="I3W1M2"/>
<keyword evidence="2" id="KW-0614">Plasmid</keyword>
<dbReference type="EMBL" id="JQ418530">
    <property type="protein sequence ID" value="AFK89499.1"/>
    <property type="molecule type" value="Genomic_DNA"/>
</dbReference>
<keyword evidence="1" id="KW-0472">Membrane</keyword>
<dbReference type="RefSeq" id="WP_015062463.1">
    <property type="nucleotide sequence ID" value="NC_019339.1"/>
</dbReference>
<keyword evidence="1" id="KW-1133">Transmembrane helix</keyword>
<sequence>MLLVGLVALVAGIYSGTHEIRASAASGHGNVVNTNCGSAFNQYDSELRDANFPALSAACEEAVGVWPVIAFVLLAVAAIILIRLLYMLIGPKIGSKLASSGSES</sequence>
<evidence type="ECO:0000256" key="1">
    <source>
        <dbReference type="SAM" id="Phobius"/>
    </source>
</evidence>
<organism evidence="2">
    <name type="scientific">Arthrobacter sp. J3.49</name>
    <dbReference type="NCBI Taxonomy" id="347213"/>
    <lineage>
        <taxon>Bacteria</taxon>
        <taxon>Bacillati</taxon>
        <taxon>Actinomycetota</taxon>
        <taxon>Actinomycetes</taxon>
        <taxon>Micrococcales</taxon>
        <taxon>Micrococcaceae</taxon>
        <taxon>Arthrobacter</taxon>
    </lineage>
</organism>
<evidence type="ECO:0000313" key="2">
    <source>
        <dbReference type="EMBL" id="AFK89499.1"/>
    </source>
</evidence>